<evidence type="ECO:0000313" key="3">
    <source>
        <dbReference type="EMBL" id="CAK9003712.1"/>
    </source>
</evidence>
<dbReference type="InterPro" id="IPR039210">
    <property type="entry name" value="OGFOD3"/>
</dbReference>
<sequence>MLSWLIAEAWGGGAGPPSVVDLHSETISYKEQFVNLTELMNFKSLKFTQKQVEAYTRVRETLRVRLAQLFGLDAEQLQRLGTQFCSEVDGFVREYWHSHIDTEQYGTFAYTSLLYLNTQDEDSLHDFHGGEFVFEAPEPRAVEPRGGRVVAFSSDAENPHKAQSGGAGGGSAGGTDRFSAGTPGFPRWWWIQDPGDPGTGTWYIWENSARKKGLFNE</sequence>
<accession>A0ABP0INU6</accession>
<dbReference type="Gene3D" id="2.60.120.620">
    <property type="entry name" value="q2cbj1_9rhob like domain"/>
    <property type="match status" value="1"/>
</dbReference>
<feature type="region of interest" description="Disordered" evidence="1">
    <location>
        <begin position="155"/>
        <end position="177"/>
    </location>
</feature>
<dbReference type="Pfam" id="PF13640">
    <property type="entry name" value="2OG-FeII_Oxy_3"/>
    <property type="match status" value="1"/>
</dbReference>
<comment type="caution">
    <text evidence="3">The sequence shown here is derived from an EMBL/GenBank/DDBJ whole genome shotgun (WGS) entry which is preliminary data.</text>
</comment>
<dbReference type="PANTHER" id="PTHR14650:SF1">
    <property type="entry name" value="2-OXOGLUTARATE AND IRON-DEPENDENT OXYGENASE DOMAIN-CONTAINING PROTEIN 3"/>
    <property type="match status" value="1"/>
</dbReference>
<reference evidence="3 4" key="1">
    <citation type="submission" date="2024-02" db="EMBL/GenBank/DDBJ databases">
        <authorList>
            <person name="Chen Y."/>
            <person name="Shah S."/>
            <person name="Dougan E. K."/>
            <person name="Thang M."/>
            <person name="Chan C."/>
        </authorList>
    </citation>
    <scope>NUCLEOTIDE SEQUENCE [LARGE SCALE GENOMIC DNA]</scope>
</reference>
<proteinExistence type="predicted"/>
<dbReference type="EMBL" id="CAXAMM010004470">
    <property type="protein sequence ID" value="CAK9003712.1"/>
    <property type="molecule type" value="Genomic_DNA"/>
</dbReference>
<keyword evidence="4" id="KW-1185">Reference proteome</keyword>
<evidence type="ECO:0000259" key="2">
    <source>
        <dbReference type="Pfam" id="PF13640"/>
    </source>
</evidence>
<gene>
    <name evidence="3" type="ORF">SCF082_LOCUS7870</name>
</gene>
<organism evidence="3 4">
    <name type="scientific">Durusdinium trenchii</name>
    <dbReference type="NCBI Taxonomy" id="1381693"/>
    <lineage>
        <taxon>Eukaryota</taxon>
        <taxon>Sar</taxon>
        <taxon>Alveolata</taxon>
        <taxon>Dinophyceae</taxon>
        <taxon>Suessiales</taxon>
        <taxon>Symbiodiniaceae</taxon>
        <taxon>Durusdinium</taxon>
    </lineage>
</organism>
<dbReference type="InterPro" id="IPR044862">
    <property type="entry name" value="Pro_4_hyd_alph_FE2OG_OXY"/>
</dbReference>
<evidence type="ECO:0000256" key="1">
    <source>
        <dbReference type="SAM" id="MobiDB-lite"/>
    </source>
</evidence>
<evidence type="ECO:0000313" key="4">
    <source>
        <dbReference type="Proteomes" id="UP001642464"/>
    </source>
</evidence>
<name>A0ABP0INU6_9DINO</name>
<dbReference type="PANTHER" id="PTHR14650">
    <property type="entry name" value="PROLYL HYDROXYLASE-RELATED"/>
    <property type="match status" value="1"/>
</dbReference>
<dbReference type="Proteomes" id="UP001642464">
    <property type="component" value="Unassembled WGS sequence"/>
</dbReference>
<feature type="domain" description="Prolyl 4-hydroxylase alpha subunit Fe(2+) 2OG dioxygenase" evidence="2">
    <location>
        <begin position="96"/>
        <end position="164"/>
    </location>
</feature>
<protein>
    <submittedName>
        <fullName evidence="3">2-oxoglutarate and iron-dependent oxygenase domain-containing protein 3</fullName>
    </submittedName>
</protein>